<proteinExistence type="predicted"/>
<keyword evidence="3" id="KW-1185">Reference proteome</keyword>
<dbReference type="EMBL" id="JBIAMX010000020">
    <property type="protein sequence ID" value="MFF0546279.1"/>
    <property type="molecule type" value="Genomic_DNA"/>
</dbReference>
<keyword evidence="1" id="KW-0812">Transmembrane</keyword>
<gene>
    <name evidence="2" type="ORF">ACFYTF_25935</name>
</gene>
<keyword evidence="1" id="KW-1133">Transmembrane helix</keyword>
<accession>A0ABW6PV26</accession>
<feature type="transmembrane region" description="Helical" evidence="1">
    <location>
        <begin position="29"/>
        <end position="48"/>
    </location>
</feature>
<comment type="caution">
    <text evidence="2">The sequence shown here is derived from an EMBL/GenBank/DDBJ whole genome shotgun (WGS) entry which is preliminary data.</text>
</comment>
<evidence type="ECO:0000313" key="2">
    <source>
        <dbReference type="EMBL" id="MFF0546279.1"/>
    </source>
</evidence>
<keyword evidence="1" id="KW-0472">Membrane</keyword>
<reference evidence="2 3" key="1">
    <citation type="submission" date="2024-10" db="EMBL/GenBank/DDBJ databases">
        <title>The Natural Products Discovery Center: Release of the First 8490 Sequenced Strains for Exploring Actinobacteria Biosynthetic Diversity.</title>
        <authorList>
            <person name="Kalkreuter E."/>
            <person name="Kautsar S.A."/>
            <person name="Yang D."/>
            <person name="Bader C.D."/>
            <person name="Teijaro C.N."/>
            <person name="Fluegel L."/>
            <person name="Davis C.M."/>
            <person name="Simpson J.R."/>
            <person name="Lauterbach L."/>
            <person name="Steele A.D."/>
            <person name="Gui C."/>
            <person name="Meng S."/>
            <person name="Li G."/>
            <person name="Viehrig K."/>
            <person name="Ye F."/>
            <person name="Su P."/>
            <person name="Kiefer A.F."/>
            <person name="Nichols A."/>
            <person name="Cepeda A.J."/>
            <person name="Yan W."/>
            <person name="Fan B."/>
            <person name="Jiang Y."/>
            <person name="Adhikari A."/>
            <person name="Zheng C.-J."/>
            <person name="Schuster L."/>
            <person name="Cowan T.M."/>
            <person name="Smanski M.J."/>
            <person name="Chevrette M.G."/>
            <person name="De Carvalho L.P.S."/>
            <person name="Shen B."/>
        </authorList>
    </citation>
    <scope>NUCLEOTIDE SEQUENCE [LARGE SCALE GENOMIC DNA]</scope>
    <source>
        <strain evidence="2 3">NPDC004045</strain>
    </source>
</reference>
<name>A0ABW6PV26_9NOCA</name>
<evidence type="ECO:0000256" key="1">
    <source>
        <dbReference type="SAM" id="Phobius"/>
    </source>
</evidence>
<protein>
    <submittedName>
        <fullName evidence="2">Uncharacterized protein</fullName>
    </submittedName>
</protein>
<dbReference type="RefSeq" id="WP_387702670.1">
    <property type="nucleotide sequence ID" value="NZ_JBIAMX010000020.1"/>
</dbReference>
<evidence type="ECO:0000313" key="3">
    <source>
        <dbReference type="Proteomes" id="UP001601444"/>
    </source>
</evidence>
<sequence length="164" mass="18621">MHRVSWILVALFAIAGIEALLLRRHPGWLALGVTLPVGLALGTLVWSLRHRPVRLEPLPQEIGNGPAQMLSDWRARAEMRVSRADGTRADWDRYLRPMLAKEFELSTGVRISRNRRALEAAGELQFGPELWRWVDPANSALRDQTGRAPGREVLEEILHRLQAR</sequence>
<organism evidence="2 3">
    <name type="scientific">Nocardia thailandica</name>
    <dbReference type="NCBI Taxonomy" id="257275"/>
    <lineage>
        <taxon>Bacteria</taxon>
        <taxon>Bacillati</taxon>
        <taxon>Actinomycetota</taxon>
        <taxon>Actinomycetes</taxon>
        <taxon>Mycobacteriales</taxon>
        <taxon>Nocardiaceae</taxon>
        <taxon>Nocardia</taxon>
    </lineage>
</organism>
<dbReference type="Proteomes" id="UP001601444">
    <property type="component" value="Unassembled WGS sequence"/>
</dbReference>